<dbReference type="Proteomes" id="UP001219525">
    <property type="component" value="Unassembled WGS sequence"/>
</dbReference>
<reference evidence="2" key="1">
    <citation type="submission" date="2023-03" db="EMBL/GenBank/DDBJ databases">
        <title>Massive genome expansion in bonnet fungi (Mycena s.s.) driven by repeated elements and novel gene families across ecological guilds.</title>
        <authorList>
            <consortium name="Lawrence Berkeley National Laboratory"/>
            <person name="Harder C.B."/>
            <person name="Miyauchi S."/>
            <person name="Viragh M."/>
            <person name="Kuo A."/>
            <person name="Thoen E."/>
            <person name="Andreopoulos B."/>
            <person name="Lu D."/>
            <person name="Skrede I."/>
            <person name="Drula E."/>
            <person name="Henrissat B."/>
            <person name="Morin E."/>
            <person name="Kohler A."/>
            <person name="Barry K."/>
            <person name="LaButti K."/>
            <person name="Morin E."/>
            <person name="Salamov A."/>
            <person name="Lipzen A."/>
            <person name="Mereny Z."/>
            <person name="Hegedus B."/>
            <person name="Baldrian P."/>
            <person name="Stursova M."/>
            <person name="Weitz H."/>
            <person name="Taylor A."/>
            <person name="Grigoriev I.V."/>
            <person name="Nagy L.G."/>
            <person name="Martin F."/>
            <person name="Kauserud H."/>
        </authorList>
    </citation>
    <scope>NUCLEOTIDE SEQUENCE</scope>
    <source>
        <strain evidence="2">9144</strain>
    </source>
</reference>
<feature type="region of interest" description="Disordered" evidence="1">
    <location>
        <begin position="100"/>
        <end position="124"/>
    </location>
</feature>
<organism evidence="2 3">
    <name type="scientific">Mycena pura</name>
    <dbReference type="NCBI Taxonomy" id="153505"/>
    <lineage>
        <taxon>Eukaryota</taxon>
        <taxon>Fungi</taxon>
        <taxon>Dikarya</taxon>
        <taxon>Basidiomycota</taxon>
        <taxon>Agaricomycotina</taxon>
        <taxon>Agaricomycetes</taxon>
        <taxon>Agaricomycetidae</taxon>
        <taxon>Agaricales</taxon>
        <taxon>Marasmiineae</taxon>
        <taxon>Mycenaceae</taxon>
        <taxon>Mycena</taxon>
    </lineage>
</organism>
<dbReference type="EMBL" id="JARJCW010000044">
    <property type="protein sequence ID" value="KAJ7205297.1"/>
    <property type="molecule type" value="Genomic_DNA"/>
</dbReference>
<keyword evidence="3" id="KW-1185">Reference proteome</keyword>
<feature type="region of interest" description="Disordered" evidence="1">
    <location>
        <begin position="138"/>
        <end position="176"/>
    </location>
</feature>
<dbReference type="AlphaFoldDB" id="A0AAD6VF28"/>
<gene>
    <name evidence="2" type="ORF">GGX14DRAFT_397839</name>
</gene>
<proteinExistence type="predicted"/>
<evidence type="ECO:0000313" key="2">
    <source>
        <dbReference type="EMBL" id="KAJ7205297.1"/>
    </source>
</evidence>
<sequence>MTATTVVPAALIQGRVLDSAFGLLDLSFLRGFDFGPNAEEAFVRSGFAEEFEATEGVVTQLAGTVGVIQRVHSHAVTGREVAQRPSGSAYAGRRGTDGGLRWGCDSKAGDNTSGGMHIVGGTEGRGGIGVEWQGVVRKLGRSRGRQRRHSHPRSRRVDRDSASGGQMGAGSHREKREDAFGWWLGTETSNHEKHREQAKLRMQQHRAAIENSGPDRNITRRVHAKPSKVHVNQNFFYS</sequence>
<protein>
    <submittedName>
        <fullName evidence="2">Uncharacterized protein</fullName>
    </submittedName>
</protein>
<name>A0AAD6VF28_9AGAR</name>
<comment type="caution">
    <text evidence="2">The sequence shown here is derived from an EMBL/GenBank/DDBJ whole genome shotgun (WGS) entry which is preliminary data.</text>
</comment>
<feature type="compositionally biased region" description="Basic residues" evidence="1">
    <location>
        <begin position="138"/>
        <end position="154"/>
    </location>
</feature>
<accession>A0AAD6VF28</accession>
<evidence type="ECO:0000256" key="1">
    <source>
        <dbReference type="SAM" id="MobiDB-lite"/>
    </source>
</evidence>
<evidence type="ECO:0000313" key="3">
    <source>
        <dbReference type="Proteomes" id="UP001219525"/>
    </source>
</evidence>